<evidence type="ECO:0008006" key="3">
    <source>
        <dbReference type="Google" id="ProtNLM"/>
    </source>
</evidence>
<sequence>MNDHKNDVEFIKKYFRSNKKLNFTYSWNHAVRTAEYLNGLILKHKETGKGHALFFGALGHDLLEDTEIDEEEIAQKWGKTTLLYIRALTNRRGDDDFDEYIEGLKKAGEEILLIKLADIRDNADNSLKEFANFKPGWLENFWLPLLKKYEKELFGLKFRKFPLSSAEMIMEIKDKIKLLDSKIKPKK</sequence>
<accession>A0A1F5SNQ2</accession>
<evidence type="ECO:0000313" key="2">
    <source>
        <dbReference type="Proteomes" id="UP000178367"/>
    </source>
</evidence>
<evidence type="ECO:0000313" key="1">
    <source>
        <dbReference type="EMBL" id="OGF28166.1"/>
    </source>
</evidence>
<proteinExistence type="predicted"/>
<comment type="caution">
    <text evidence="1">The sequence shown here is derived from an EMBL/GenBank/DDBJ whole genome shotgun (WGS) entry which is preliminary data.</text>
</comment>
<name>A0A1F5SNQ2_9BACT</name>
<dbReference type="Proteomes" id="UP000178367">
    <property type="component" value="Unassembled WGS sequence"/>
</dbReference>
<dbReference type="SUPFAM" id="SSF109604">
    <property type="entry name" value="HD-domain/PDEase-like"/>
    <property type="match status" value="1"/>
</dbReference>
<reference evidence="1 2" key="1">
    <citation type="journal article" date="2016" name="Nat. Commun.">
        <title>Thousands of microbial genomes shed light on interconnected biogeochemical processes in an aquifer system.</title>
        <authorList>
            <person name="Anantharaman K."/>
            <person name="Brown C.T."/>
            <person name="Hug L.A."/>
            <person name="Sharon I."/>
            <person name="Castelle C.J."/>
            <person name="Probst A.J."/>
            <person name="Thomas B.C."/>
            <person name="Singh A."/>
            <person name="Wilkins M.J."/>
            <person name="Karaoz U."/>
            <person name="Brodie E.L."/>
            <person name="Williams K.H."/>
            <person name="Hubbard S.S."/>
            <person name="Banfield J.F."/>
        </authorList>
    </citation>
    <scope>NUCLEOTIDE SEQUENCE [LARGE SCALE GENOMIC DNA]</scope>
</reference>
<dbReference type="AlphaFoldDB" id="A0A1F5SNQ2"/>
<gene>
    <name evidence="1" type="ORF">A2227_06735</name>
</gene>
<protein>
    <recommendedName>
        <fullName evidence="3">HD/PDEase domain-containing protein</fullName>
    </recommendedName>
</protein>
<organism evidence="1 2">
    <name type="scientific">Candidatus Falkowbacteria bacterium RIFOXYA2_FULL_47_19</name>
    <dbReference type="NCBI Taxonomy" id="1797994"/>
    <lineage>
        <taxon>Bacteria</taxon>
        <taxon>Candidatus Falkowiibacteriota</taxon>
    </lineage>
</organism>
<dbReference type="Gene3D" id="1.10.3210.10">
    <property type="entry name" value="Hypothetical protein af1432"/>
    <property type="match status" value="1"/>
</dbReference>
<dbReference type="EMBL" id="MFGB01000002">
    <property type="protein sequence ID" value="OGF28166.1"/>
    <property type="molecule type" value="Genomic_DNA"/>
</dbReference>